<dbReference type="Gene3D" id="3.60.20.40">
    <property type="match status" value="1"/>
</dbReference>
<keyword evidence="2" id="KW-0012">Acyltransferase</keyword>
<dbReference type="GO" id="GO:0103068">
    <property type="term" value="F:leukotriene C4 gamma-glutamyl transferase activity"/>
    <property type="evidence" value="ECO:0007669"/>
    <property type="project" value="UniProtKB-EC"/>
</dbReference>
<evidence type="ECO:0000313" key="2">
    <source>
        <dbReference type="EMBL" id="WIX77535.1"/>
    </source>
</evidence>
<dbReference type="Proteomes" id="UP001236014">
    <property type="component" value="Chromosome"/>
</dbReference>
<dbReference type="PANTHER" id="PTHR43881">
    <property type="entry name" value="GAMMA-GLUTAMYLTRANSPEPTIDASE (AFU_ORTHOLOGUE AFUA_4G13580)"/>
    <property type="match status" value="1"/>
</dbReference>
<sequence>MSPITGAIASPHALATRAGEQAFRAGGNAIDAALAAATALTVVYPHNTALGGDLVALVRTPDRSITCVNATGTAPAARDLTALRARHGERLPERGPDTITVPGAVRGWEALRGHGAALGWAAQFEAAIGFAAEGVPVARSLAAALVTDRALLDADAGSRAVFGSSLCEGDLLVQPRLAESLSAIAAGGPGEFYEGAVGAALARGLQALGCPLTTADLAGYVAGDTAAISAPLSGFRVHTSPPNTQGFALLRTVRALTELDFAATPWTTPAAVLGRLFHDGTRVRDTLLADPAFAATDVENDGLAELIAGLRDPRTAGAVAAPSIPRGDTVGVAAADSAGYAVSIIQSVFDSFGAAVLEPETGIILQNRGTSFSLDPRSPNVIAPGKRPKHTLMPVLVTHEDGRVRWVNSTMGGHGQPQIHAQVLLRLLAGDSPAEAVSAPRWVVGARAEGQASDTVHHEADLAAETVANLAADGFPLREVPPRTEFLGHTNVVSLAPDGTLTAGSDPRSDGSAAVVPA</sequence>
<dbReference type="InterPro" id="IPR029055">
    <property type="entry name" value="Ntn_hydrolases_N"/>
</dbReference>
<name>A0A9Y2IEA3_9PSEU</name>
<keyword evidence="3" id="KW-1185">Reference proteome</keyword>
<dbReference type="PRINTS" id="PR01210">
    <property type="entry name" value="GGTRANSPTASE"/>
</dbReference>
<gene>
    <name evidence="2" type="ORF">QRX50_40025</name>
</gene>
<keyword evidence="2" id="KW-0808">Transferase</keyword>
<dbReference type="AlphaFoldDB" id="A0A9Y2IEA3"/>
<feature type="region of interest" description="Disordered" evidence="1">
    <location>
        <begin position="498"/>
        <end position="518"/>
    </location>
</feature>
<dbReference type="EC" id="2.3.2.2" evidence="2"/>
<proteinExistence type="predicted"/>
<dbReference type="PANTHER" id="PTHR43881:SF5">
    <property type="entry name" value="GAMMA-GLUTAMYLTRANSPEPTIDASE"/>
    <property type="match status" value="1"/>
</dbReference>
<organism evidence="2 3">
    <name type="scientific">Amycolatopsis carbonis</name>
    <dbReference type="NCBI Taxonomy" id="715471"/>
    <lineage>
        <taxon>Bacteria</taxon>
        <taxon>Bacillati</taxon>
        <taxon>Actinomycetota</taxon>
        <taxon>Actinomycetes</taxon>
        <taxon>Pseudonocardiales</taxon>
        <taxon>Pseudonocardiaceae</taxon>
        <taxon>Amycolatopsis</taxon>
    </lineage>
</organism>
<dbReference type="EMBL" id="CP127294">
    <property type="protein sequence ID" value="WIX77535.1"/>
    <property type="molecule type" value="Genomic_DNA"/>
</dbReference>
<dbReference type="KEGG" id="acab:QRX50_40025"/>
<dbReference type="Pfam" id="PF01019">
    <property type="entry name" value="G_glu_transpept"/>
    <property type="match status" value="1"/>
</dbReference>
<evidence type="ECO:0000313" key="3">
    <source>
        <dbReference type="Proteomes" id="UP001236014"/>
    </source>
</evidence>
<reference evidence="2 3" key="1">
    <citation type="submission" date="2023-06" db="EMBL/GenBank/DDBJ databases">
        <authorList>
            <person name="Oyuntsetseg B."/>
            <person name="Kim S.B."/>
        </authorList>
    </citation>
    <scope>NUCLEOTIDE SEQUENCE [LARGE SCALE GENOMIC DNA]</scope>
    <source>
        <strain evidence="2 3">2-15</strain>
    </source>
</reference>
<dbReference type="SUPFAM" id="SSF56235">
    <property type="entry name" value="N-terminal nucleophile aminohydrolases (Ntn hydrolases)"/>
    <property type="match status" value="1"/>
</dbReference>
<dbReference type="InterPro" id="IPR052896">
    <property type="entry name" value="GGT-like_enzyme"/>
</dbReference>
<accession>A0A9Y2IEA3</accession>
<protein>
    <submittedName>
        <fullName evidence="2">Gamma-glutamyltransferase</fullName>
        <ecNumber evidence="2">2.3.2.2</ecNumber>
    </submittedName>
</protein>
<evidence type="ECO:0000256" key="1">
    <source>
        <dbReference type="SAM" id="MobiDB-lite"/>
    </source>
</evidence>
<dbReference type="InterPro" id="IPR043137">
    <property type="entry name" value="GGT_ssub_C"/>
</dbReference>
<dbReference type="RefSeq" id="WP_285968276.1">
    <property type="nucleotide sequence ID" value="NZ_CP127294.1"/>
</dbReference>